<organism evidence="2 3">
    <name type="scientific">Candidatus Danuiimicrobium aquiferis</name>
    <dbReference type="NCBI Taxonomy" id="1801832"/>
    <lineage>
        <taxon>Bacteria</taxon>
        <taxon>Pseudomonadati</taxon>
        <taxon>Candidatus Omnitrophota</taxon>
        <taxon>Candidatus Danuiimicrobium</taxon>
    </lineage>
</organism>
<proteinExistence type="predicted"/>
<evidence type="ECO:0000313" key="3">
    <source>
        <dbReference type="Proteomes" id="UP000178187"/>
    </source>
</evidence>
<dbReference type="Proteomes" id="UP000178187">
    <property type="component" value="Unassembled WGS sequence"/>
</dbReference>
<dbReference type="SUPFAM" id="SSF53448">
    <property type="entry name" value="Nucleotide-diphospho-sugar transferases"/>
    <property type="match status" value="1"/>
</dbReference>
<sequence>MQIIFENKKLHKPKISVILLDWMCRESFHIFRYLNHQTVRRDEYEIIWIEYYSRKPAEIETALQESIASNQPPIVDQWIVLGMPENIYYHKHLMYNIGITTSKGEIIVICDSDAIVQPAFVESIIKAFEEDKNIVLHLDEVRNVNRRFYPFNFPSLEEIVGEGCINFKNGKTTGLVDREDPLHTRNYGACMCALRQDLIDVGGADEHIHFLGHICGPYDLTFRLANAGKKEVWHENEFLYHVWHPGTDGIDNYLGPHDGKNMSTTALRTKQTGRILPLAENPAVHMLRLHSDDIAYVSPLSLVIPILDLKHWIRMPQKIISKITLPSFRAKFLLYMDLLWILIKQTIHKIIHYSGNKATMKRSFLLKLQLVITFLGRMWQNNLYTVEACGKALERLQNNESKSVSIYGTESVARILYQCAKGLSFEVDYFYDFDSRRKKFMGHKVLREWDDRKKGEKIIVAYLGDVSEKVETLKQIGFFEEDIVTIQ</sequence>
<dbReference type="PANTHER" id="PTHR43685">
    <property type="entry name" value="GLYCOSYLTRANSFERASE"/>
    <property type="match status" value="1"/>
</dbReference>
<protein>
    <recommendedName>
        <fullName evidence="1">Glycosyltransferase 2-like domain-containing protein</fullName>
    </recommendedName>
</protein>
<dbReference type="InterPro" id="IPR001173">
    <property type="entry name" value="Glyco_trans_2-like"/>
</dbReference>
<dbReference type="InterPro" id="IPR029044">
    <property type="entry name" value="Nucleotide-diphossugar_trans"/>
</dbReference>
<evidence type="ECO:0000259" key="1">
    <source>
        <dbReference type="Pfam" id="PF00535"/>
    </source>
</evidence>
<dbReference type="Pfam" id="PF00535">
    <property type="entry name" value="Glycos_transf_2"/>
    <property type="match status" value="1"/>
</dbReference>
<dbReference type="AlphaFoldDB" id="A0A1G1KQ24"/>
<feature type="domain" description="Glycosyltransferase 2-like" evidence="1">
    <location>
        <begin position="95"/>
        <end position="199"/>
    </location>
</feature>
<name>A0A1G1KQ24_9BACT</name>
<reference evidence="2 3" key="1">
    <citation type="journal article" date="2016" name="Nat. Commun.">
        <title>Thousands of microbial genomes shed light on interconnected biogeochemical processes in an aquifer system.</title>
        <authorList>
            <person name="Anantharaman K."/>
            <person name="Brown C.T."/>
            <person name="Hug L.A."/>
            <person name="Sharon I."/>
            <person name="Castelle C.J."/>
            <person name="Probst A.J."/>
            <person name="Thomas B.C."/>
            <person name="Singh A."/>
            <person name="Wilkins M.J."/>
            <person name="Karaoz U."/>
            <person name="Brodie E.L."/>
            <person name="Williams K.H."/>
            <person name="Hubbard S.S."/>
            <person name="Banfield J.F."/>
        </authorList>
    </citation>
    <scope>NUCLEOTIDE SEQUENCE [LARGE SCALE GENOMIC DNA]</scope>
</reference>
<dbReference type="Gene3D" id="3.90.550.10">
    <property type="entry name" value="Spore Coat Polysaccharide Biosynthesis Protein SpsA, Chain A"/>
    <property type="match status" value="1"/>
</dbReference>
<dbReference type="PANTHER" id="PTHR43685:SF2">
    <property type="entry name" value="GLYCOSYLTRANSFERASE 2-LIKE DOMAIN-CONTAINING PROTEIN"/>
    <property type="match status" value="1"/>
</dbReference>
<dbReference type="InterPro" id="IPR050834">
    <property type="entry name" value="Glycosyltransf_2"/>
</dbReference>
<evidence type="ECO:0000313" key="2">
    <source>
        <dbReference type="EMBL" id="OGW95031.1"/>
    </source>
</evidence>
<gene>
    <name evidence="2" type="ORF">A3G33_05200</name>
</gene>
<accession>A0A1G1KQ24</accession>
<dbReference type="EMBL" id="MHFR01000069">
    <property type="protein sequence ID" value="OGW95031.1"/>
    <property type="molecule type" value="Genomic_DNA"/>
</dbReference>
<comment type="caution">
    <text evidence="2">The sequence shown here is derived from an EMBL/GenBank/DDBJ whole genome shotgun (WGS) entry which is preliminary data.</text>
</comment>